<comment type="caution">
    <text evidence="3">The sequence shown here is derived from an EMBL/GenBank/DDBJ whole genome shotgun (WGS) entry which is preliminary data.</text>
</comment>
<dbReference type="InterPro" id="IPR050266">
    <property type="entry name" value="AB_hydrolase_sf"/>
</dbReference>
<sequence>MRAIIAVLLLLTATACSQAPAKQPTPRLGYQGIACPADVLAEIVGVEPSCGYLTVPESRATRDGATVRLFVIRFGPPGTASPDPMVVVGETLGQRKNYGELAPFAPRTHRSVIFLDQRGIGLSEPSLACPEVRAIAPELAGLRMAEAKGPLLEGVRACRTRLERRGIDLTAYSLRESAADVADLLEALGLEQVNLTSFGTASLLALEVMRRYPEHIRSVVLDSPALPNLRVDPDNRLREVLARAGQLCADAPGCRALTKDLPRSFDEALARLRDEPVTVTARSASGRDVKVVVDDVALTRLVTSALGYGGNLQTVAELVTGPPDWASAAAGLASDEGMCVGFMPECAGGLTHGLYYSLTCPHAAGPHAEACTVWPAGEAPSGEPVASDIPTLITIGGLNTFSGSAQDVAAATSSLTRARLLEIPFGNYGAYREDCPRPIRNAWIDDPAAPLRNTGCVKEVGPRVR</sequence>
<dbReference type="InterPro" id="IPR000073">
    <property type="entry name" value="AB_hydrolase_1"/>
</dbReference>
<reference evidence="4" key="1">
    <citation type="journal article" date="2019" name="Int. J. Syst. Evol. Microbiol.">
        <title>The Global Catalogue of Microorganisms (GCM) 10K type strain sequencing project: providing services to taxonomists for standard genome sequencing and annotation.</title>
        <authorList>
            <consortium name="The Broad Institute Genomics Platform"/>
            <consortium name="The Broad Institute Genome Sequencing Center for Infectious Disease"/>
            <person name="Wu L."/>
            <person name="Ma J."/>
        </authorList>
    </citation>
    <scope>NUCLEOTIDE SEQUENCE [LARGE SCALE GENOMIC DNA]</scope>
    <source>
        <strain evidence="4">ICMP 6774ER</strain>
    </source>
</reference>
<dbReference type="EMBL" id="JBHUFV010000043">
    <property type="protein sequence ID" value="MFD1935533.1"/>
    <property type="molecule type" value="Genomic_DNA"/>
</dbReference>
<keyword evidence="3" id="KW-0378">Hydrolase</keyword>
<dbReference type="PROSITE" id="PS51257">
    <property type="entry name" value="PROKAR_LIPOPROTEIN"/>
    <property type="match status" value="1"/>
</dbReference>
<dbReference type="Proteomes" id="UP001597368">
    <property type="component" value="Unassembled WGS sequence"/>
</dbReference>
<evidence type="ECO:0000313" key="3">
    <source>
        <dbReference type="EMBL" id="MFD1935533.1"/>
    </source>
</evidence>
<dbReference type="GO" id="GO:0016787">
    <property type="term" value="F:hydrolase activity"/>
    <property type="evidence" value="ECO:0007669"/>
    <property type="project" value="UniProtKB-KW"/>
</dbReference>
<protein>
    <submittedName>
        <fullName evidence="3">Alpha/beta fold hydrolase</fullName>
    </submittedName>
</protein>
<dbReference type="PANTHER" id="PTHR43798">
    <property type="entry name" value="MONOACYLGLYCEROL LIPASE"/>
    <property type="match status" value="1"/>
</dbReference>
<feature type="signal peptide" evidence="1">
    <location>
        <begin position="1"/>
        <end position="21"/>
    </location>
</feature>
<dbReference type="SUPFAM" id="SSF53474">
    <property type="entry name" value="alpha/beta-Hydrolases"/>
    <property type="match status" value="1"/>
</dbReference>
<feature type="chain" id="PRO_5045733222" evidence="1">
    <location>
        <begin position="22"/>
        <end position="465"/>
    </location>
</feature>
<feature type="domain" description="AB hydrolase-1" evidence="2">
    <location>
        <begin position="98"/>
        <end position="233"/>
    </location>
</feature>
<gene>
    <name evidence="3" type="ORF">ACFSKW_29090</name>
</gene>
<organism evidence="3 4">
    <name type="scientific">Nonomuraea mangrovi</name>
    <dbReference type="NCBI Taxonomy" id="2316207"/>
    <lineage>
        <taxon>Bacteria</taxon>
        <taxon>Bacillati</taxon>
        <taxon>Actinomycetota</taxon>
        <taxon>Actinomycetes</taxon>
        <taxon>Streptosporangiales</taxon>
        <taxon>Streptosporangiaceae</taxon>
        <taxon>Nonomuraea</taxon>
    </lineage>
</organism>
<dbReference type="Pfam" id="PF00561">
    <property type="entry name" value="Abhydrolase_1"/>
    <property type="match status" value="1"/>
</dbReference>
<dbReference type="RefSeq" id="WP_379575648.1">
    <property type="nucleotide sequence ID" value="NZ_JBHUFV010000043.1"/>
</dbReference>
<dbReference type="InterPro" id="IPR029058">
    <property type="entry name" value="AB_hydrolase_fold"/>
</dbReference>
<evidence type="ECO:0000259" key="2">
    <source>
        <dbReference type="Pfam" id="PF00561"/>
    </source>
</evidence>
<evidence type="ECO:0000256" key="1">
    <source>
        <dbReference type="SAM" id="SignalP"/>
    </source>
</evidence>
<accession>A0ABW4T262</accession>
<name>A0ABW4T262_9ACTN</name>
<keyword evidence="4" id="KW-1185">Reference proteome</keyword>
<dbReference type="PANTHER" id="PTHR43798:SF33">
    <property type="entry name" value="HYDROLASE, PUTATIVE (AFU_ORTHOLOGUE AFUA_2G14860)-RELATED"/>
    <property type="match status" value="1"/>
</dbReference>
<dbReference type="Gene3D" id="3.40.50.1820">
    <property type="entry name" value="alpha/beta hydrolase"/>
    <property type="match status" value="1"/>
</dbReference>
<proteinExistence type="predicted"/>
<keyword evidence="1" id="KW-0732">Signal</keyword>
<evidence type="ECO:0000313" key="4">
    <source>
        <dbReference type="Proteomes" id="UP001597368"/>
    </source>
</evidence>